<keyword evidence="2" id="KW-0430">Lectin</keyword>
<dbReference type="AlphaFoldDB" id="A0A1G5DFU3"/>
<keyword evidence="3" id="KW-1185">Reference proteome</keyword>
<dbReference type="GO" id="GO:0046871">
    <property type="term" value="F:N-acetylgalactosamine binding"/>
    <property type="evidence" value="ECO:0007669"/>
    <property type="project" value="TreeGrafter"/>
</dbReference>
<dbReference type="STRING" id="336292.SAMN05660710_00786"/>
<dbReference type="GO" id="GO:0070492">
    <property type="term" value="F:oligosaccharide binding"/>
    <property type="evidence" value="ECO:0007669"/>
    <property type="project" value="TreeGrafter"/>
</dbReference>
<sequence>MLRFTASELGISQGIVQIVSDFDTQGPFWTGQGERESRQRVEFPDRFHIPPSVQLGVVMWDSDGAANQRGDIAAENITSRGFELVFKTWGDSRIGRLRVQWTAIGPLPDDSDFIL</sequence>
<accession>A0A1G5DFU3</accession>
<evidence type="ECO:0000313" key="3">
    <source>
        <dbReference type="Proteomes" id="UP000199502"/>
    </source>
</evidence>
<protein>
    <submittedName>
        <fullName evidence="2">H-type lectin domain-containing protein</fullName>
    </submittedName>
</protein>
<evidence type="ECO:0000313" key="2">
    <source>
        <dbReference type="EMBL" id="SCY13444.1"/>
    </source>
</evidence>
<reference evidence="2 3" key="1">
    <citation type="submission" date="2016-10" db="EMBL/GenBank/DDBJ databases">
        <authorList>
            <person name="de Groot N.N."/>
        </authorList>
    </citation>
    <scope>NUCLEOTIDE SEQUENCE [LARGE SCALE GENOMIC DNA]</scope>
    <source>
        <strain evidence="2 3">CGMCC 1.8925</strain>
    </source>
</reference>
<dbReference type="InterPro" id="IPR019019">
    <property type="entry name" value="H-type_lectin_domain"/>
</dbReference>
<dbReference type="GO" id="GO:0098636">
    <property type="term" value="C:protein complex involved in cell adhesion"/>
    <property type="evidence" value="ECO:0007669"/>
    <property type="project" value="TreeGrafter"/>
</dbReference>
<dbReference type="PANTHER" id="PTHR46938">
    <property type="entry name" value="DISCOIDIN-1 SUBUNIT A-RELATED-RELATED"/>
    <property type="match status" value="1"/>
</dbReference>
<dbReference type="GO" id="GO:0030247">
    <property type="term" value="F:polysaccharide binding"/>
    <property type="evidence" value="ECO:0007669"/>
    <property type="project" value="TreeGrafter"/>
</dbReference>
<dbReference type="GO" id="GO:0009986">
    <property type="term" value="C:cell surface"/>
    <property type="evidence" value="ECO:0007669"/>
    <property type="project" value="TreeGrafter"/>
</dbReference>
<proteinExistence type="predicted"/>
<gene>
    <name evidence="2" type="ORF">SAMN05660710_00786</name>
</gene>
<dbReference type="EMBL" id="FMVT01000002">
    <property type="protein sequence ID" value="SCY13444.1"/>
    <property type="molecule type" value="Genomic_DNA"/>
</dbReference>
<dbReference type="InterPro" id="IPR052487">
    <property type="entry name" value="Galactose-binding_lectin"/>
</dbReference>
<dbReference type="Proteomes" id="UP000199502">
    <property type="component" value="Unassembled WGS sequence"/>
</dbReference>
<dbReference type="SUPFAM" id="SSF141086">
    <property type="entry name" value="Agglutinin HPA-like"/>
    <property type="match status" value="1"/>
</dbReference>
<dbReference type="Pfam" id="PF09458">
    <property type="entry name" value="H_lectin"/>
    <property type="match status" value="1"/>
</dbReference>
<dbReference type="GO" id="GO:0045335">
    <property type="term" value="C:phagocytic vesicle"/>
    <property type="evidence" value="ECO:0007669"/>
    <property type="project" value="TreeGrafter"/>
</dbReference>
<evidence type="ECO:0000259" key="1">
    <source>
        <dbReference type="Pfam" id="PF09458"/>
    </source>
</evidence>
<dbReference type="InterPro" id="IPR037221">
    <property type="entry name" value="H-type_lectin_dom_sf"/>
</dbReference>
<name>A0A1G5DFU3_9RHOB</name>
<dbReference type="Gene3D" id="2.60.40.2080">
    <property type="match status" value="1"/>
</dbReference>
<feature type="domain" description="H-type lectin" evidence="1">
    <location>
        <begin position="39"/>
        <end position="104"/>
    </location>
</feature>
<organism evidence="2 3">
    <name type="scientific">Paracoccus tibetensis</name>
    <dbReference type="NCBI Taxonomy" id="336292"/>
    <lineage>
        <taxon>Bacteria</taxon>
        <taxon>Pseudomonadati</taxon>
        <taxon>Pseudomonadota</taxon>
        <taxon>Alphaproteobacteria</taxon>
        <taxon>Rhodobacterales</taxon>
        <taxon>Paracoccaceae</taxon>
        <taxon>Paracoccus</taxon>
    </lineage>
</organism>
<dbReference type="RefSeq" id="WP_175453227.1">
    <property type="nucleotide sequence ID" value="NZ_FMVT01000002.1"/>
</dbReference>
<dbReference type="GO" id="GO:0098609">
    <property type="term" value="P:cell-cell adhesion"/>
    <property type="evidence" value="ECO:0007669"/>
    <property type="project" value="TreeGrafter"/>
</dbReference>